<dbReference type="SMART" id="SM00220">
    <property type="entry name" value="S_TKc"/>
    <property type="match status" value="1"/>
</dbReference>
<dbReference type="InterPro" id="IPR051334">
    <property type="entry name" value="SRPK"/>
</dbReference>
<dbReference type="PROSITE" id="PS00107">
    <property type="entry name" value="PROTEIN_KINASE_ATP"/>
    <property type="match status" value="1"/>
</dbReference>
<feature type="domain" description="Protein kinase" evidence="10">
    <location>
        <begin position="44"/>
        <end position="412"/>
    </location>
</feature>
<keyword evidence="6 9" id="KW-0067">ATP-binding</keyword>
<dbReference type="InterPro" id="IPR000719">
    <property type="entry name" value="Prot_kinase_dom"/>
</dbReference>
<dbReference type="GO" id="GO:0005634">
    <property type="term" value="C:nucleus"/>
    <property type="evidence" value="ECO:0007669"/>
    <property type="project" value="TreeGrafter"/>
</dbReference>
<dbReference type="GO" id="GO:0005737">
    <property type="term" value="C:cytoplasm"/>
    <property type="evidence" value="ECO:0007669"/>
    <property type="project" value="TreeGrafter"/>
</dbReference>
<gene>
    <name evidence="11" type="ORF">BDV28DRAFT_144882</name>
</gene>
<dbReference type="GO" id="GO:0050684">
    <property type="term" value="P:regulation of mRNA processing"/>
    <property type="evidence" value="ECO:0007669"/>
    <property type="project" value="TreeGrafter"/>
</dbReference>
<evidence type="ECO:0000256" key="3">
    <source>
        <dbReference type="ARBA" id="ARBA00022679"/>
    </source>
</evidence>
<dbReference type="PROSITE" id="PS50011">
    <property type="entry name" value="PROTEIN_KINASE_DOM"/>
    <property type="match status" value="1"/>
</dbReference>
<dbReference type="GO" id="GO:0005524">
    <property type="term" value="F:ATP binding"/>
    <property type="evidence" value="ECO:0007669"/>
    <property type="project" value="UniProtKB-UniRule"/>
</dbReference>
<keyword evidence="2" id="KW-0723">Serine/threonine-protein kinase</keyword>
<dbReference type="AlphaFoldDB" id="A0A5N6ZJ01"/>
<keyword evidence="4 9" id="KW-0547">Nucleotide-binding</keyword>
<comment type="catalytic activity">
    <reaction evidence="8">
        <text>L-seryl-[protein] + ATP = O-phospho-L-seryl-[protein] + ADP + H(+)</text>
        <dbReference type="Rhea" id="RHEA:17989"/>
        <dbReference type="Rhea" id="RHEA-COMP:9863"/>
        <dbReference type="Rhea" id="RHEA-COMP:11604"/>
        <dbReference type="ChEBI" id="CHEBI:15378"/>
        <dbReference type="ChEBI" id="CHEBI:29999"/>
        <dbReference type="ChEBI" id="CHEBI:30616"/>
        <dbReference type="ChEBI" id="CHEBI:83421"/>
        <dbReference type="ChEBI" id="CHEBI:456216"/>
        <dbReference type="EC" id="2.7.11.1"/>
    </reaction>
</comment>
<keyword evidence="5 11" id="KW-0418">Kinase</keyword>
<evidence type="ECO:0000256" key="9">
    <source>
        <dbReference type="PROSITE-ProRule" id="PRU10141"/>
    </source>
</evidence>
<evidence type="ECO:0000256" key="2">
    <source>
        <dbReference type="ARBA" id="ARBA00022527"/>
    </source>
</evidence>
<evidence type="ECO:0000256" key="5">
    <source>
        <dbReference type="ARBA" id="ARBA00022777"/>
    </source>
</evidence>
<evidence type="ECO:0000256" key="8">
    <source>
        <dbReference type="ARBA" id="ARBA00048679"/>
    </source>
</evidence>
<proteinExistence type="predicted"/>
<dbReference type="PANTHER" id="PTHR47634">
    <property type="entry name" value="PROTEIN KINASE DOMAIN-CONTAINING PROTEIN-RELATED"/>
    <property type="match status" value="1"/>
</dbReference>
<dbReference type="InterPro" id="IPR017441">
    <property type="entry name" value="Protein_kinase_ATP_BS"/>
</dbReference>
<dbReference type="Gene3D" id="3.30.200.20">
    <property type="entry name" value="Phosphorylase Kinase, domain 1"/>
    <property type="match status" value="1"/>
</dbReference>
<dbReference type="Pfam" id="PF00069">
    <property type="entry name" value="Pkinase"/>
    <property type="match status" value="1"/>
</dbReference>
<name>A0A5N6ZJ01_9EURO</name>
<evidence type="ECO:0000256" key="1">
    <source>
        <dbReference type="ARBA" id="ARBA00012513"/>
    </source>
</evidence>
<dbReference type="OrthoDB" id="5979581at2759"/>
<organism evidence="11 12">
    <name type="scientific">Aspergillus coremiiformis</name>
    <dbReference type="NCBI Taxonomy" id="138285"/>
    <lineage>
        <taxon>Eukaryota</taxon>
        <taxon>Fungi</taxon>
        <taxon>Dikarya</taxon>
        <taxon>Ascomycota</taxon>
        <taxon>Pezizomycotina</taxon>
        <taxon>Eurotiomycetes</taxon>
        <taxon>Eurotiomycetidae</taxon>
        <taxon>Eurotiales</taxon>
        <taxon>Aspergillaceae</taxon>
        <taxon>Aspergillus</taxon>
        <taxon>Aspergillus subgen. Circumdati</taxon>
    </lineage>
</organism>
<evidence type="ECO:0000256" key="6">
    <source>
        <dbReference type="ARBA" id="ARBA00022840"/>
    </source>
</evidence>
<sequence>MSHPKDEEKRYYEYNWIDGAESLEKYRPGGYHPIMIADMLHGRYQVVDKLGFGGYSTVWLARDTRLHCYVAVKVGIGGSTLPETTILRALATPLPSSSPADSGPSSIPVPLDEFELNGPNGTHRCYTMTPARCDLKEVSYSRLFPLDVARVLAGGLTRAIAYLHSQAIAHGDIHLRNVLAKLPSSLDHLSVEQFYEKYGKPETVPVTQRDGESLPPNVPAKAVIPLYLGKDANKFSLTDAHIILSDFGEAFAPDSDVRLGKDCHTPLAMRAPEARFQPDAPLLYSADIWSLGVTIWEILGMKVIFSSEFATEDEIISQQIDVLGPMPPEWWGAWEERSQFFDDDGRPKEGHCVWSAIDRAFEEDVQVYRRKFKIGEFGAEETVAILDLMRKMLAFRPEERPTVQEVLRSEWMVKWVLPDLDRSSQIQ</sequence>
<dbReference type="Proteomes" id="UP000327118">
    <property type="component" value="Unassembled WGS sequence"/>
</dbReference>
<accession>A0A5N6ZJ01</accession>
<dbReference type="GO" id="GO:0000245">
    <property type="term" value="P:spliceosomal complex assembly"/>
    <property type="evidence" value="ECO:0007669"/>
    <property type="project" value="TreeGrafter"/>
</dbReference>
<evidence type="ECO:0000256" key="4">
    <source>
        <dbReference type="ARBA" id="ARBA00022741"/>
    </source>
</evidence>
<comment type="catalytic activity">
    <reaction evidence="7">
        <text>L-threonyl-[protein] + ATP = O-phospho-L-threonyl-[protein] + ADP + H(+)</text>
        <dbReference type="Rhea" id="RHEA:46608"/>
        <dbReference type="Rhea" id="RHEA-COMP:11060"/>
        <dbReference type="Rhea" id="RHEA-COMP:11605"/>
        <dbReference type="ChEBI" id="CHEBI:15378"/>
        <dbReference type="ChEBI" id="CHEBI:30013"/>
        <dbReference type="ChEBI" id="CHEBI:30616"/>
        <dbReference type="ChEBI" id="CHEBI:61977"/>
        <dbReference type="ChEBI" id="CHEBI:456216"/>
        <dbReference type="EC" id="2.7.11.1"/>
    </reaction>
</comment>
<dbReference type="PANTHER" id="PTHR47634:SF9">
    <property type="entry name" value="PROTEIN KINASE DOMAIN-CONTAINING PROTEIN-RELATED"/>
    <property type="match status" value="1"/>
</dbReference>
<protein>
    <recommendedName>
        <fullName evidence="1">non-specific serine/threonine protein kinase</fullName>
        <ecNumber evidence="1">2.7.11.1</ecNumber>
    </recommendedName>
</protein>
<evidence type="ECO:0000313" key="11">
    <source>
        <dbReference type="EMBL" id="KAE8356759.1"/>
    </source>
</evidence>
<dbReference type="EMBL" id="ML739035">
    <property type="protein sequence ID" value="KAE8356759.1"/>
    <property type="molecule type" value="Genomic_DNA"/>
</dbReference>
<keyword evidence="12" id="KW-1185">Reference proteome</keyword>
<evidence type="ECO:0000313" key="12">
    <source>
        <dbReference type="Proteomes" id="UP000327118"/>
    </source>
</evidence>
<evidence type="ECO:0000259" key="10">
    <source>
        <dbReference type="PROSITE" id="PS50011"/>
    </source>
</evidence>
<reference evidence="12" key="1">
    <citation type="submission" date="2019-04" db="EMBL/GenBank/DDBJ databases">
        <title>Friends and foes A comparative genomics studyof 23 Aspergillus species from section Flavi.</title>
        <authorList>
            <consortium name="DOE Joint Genome Institute"/>
            <person name="Kjaerbolling I."/>
            <person name="Vesth T."/>
            <person name="Frisvad J.C."/>
            <person name="Nybo J.L."/>
            <person name="Theobald S."/>
            <person name="Kildgaard S."/>
            <person name="Isbrandt T."/>
            <person name="Kuo A."/>
            <person name="Sato A."/>
            <person name="Lyhne E.K."/>
            <person name="Kogle M.E."/>
            <person name="Wiebenga A."/>
            <person name="Kun R.S."/>
            <person name="Lubbers R.J."/>
            <person name="Makela M.R."/>
            <person name="Barry K."/>
            <person name="Chovatia M."/>
            <person name="Clum A."/>
            <person name="Daum C."/>
            <person name="Haridas S."/>
            <person name="He G."/>
            <person name="LaButti K."/>
            <person name="Lipzen A."/>
            <person name="Mondo S."/>
            <person name="Riley R."/>
            <person name="Salamov A."/>
            <person name="Simmons B.A."/>
            <person name="Magnuson J.K."/>
            <person name="Henrissat B."/>
            <person name="Mortensen U.H."/>
            <person name="Larsen T.O."/>
            <person name="Devries R.P."/>
            <person name="Grigoriev I.V."/>
            <person name="Machida M."/>
            <person name="Baker S.E."/>
            <person name="Andersen M.R."/>
        </authorList>
    </citation>
    <scope>NUCLEOTIDE SEQUENCE [LARGE SCALE GENOMIC DNA]</scope>
    <source>
        <strain evidence="12">CBS 553.77</strain>
    </source>
</reference>
<evidence type="ECO:0000256" key="7">
    <source>
        <dbReference type="ARBA" id="ARBA00047899"/>
    </source>
</evidence>
<dbReference type="Gene3D" id="1.10.510.10">
    <property type="entry name" value="Transferase(Phosphotransferase) domain 1"/>
    <property type="match status" value="1"/>
</dbReference>
<dbReference type="GO" id="GO:0004674">
    <property type="term" value="F:protein serine/threonine kinase activity"/>
    <property type="evidence" value="ECO:0007669"/>
    <property type="project" value="UniProtKB-KW"/>
</dbReference>
<dbReference type="SUPFAM" id="SSF56112">
    <property type="entry name" value="Protein kinase-like (PK-like)"/>
    <property type="match status" value="1"/>
</dbReference>
<keyword evidence="3" id="KW-0808">Transferase</keyword>
<dbReference type="InterPro" id="IPR011009">
    <property type="entry name" value="Kinase-like_dom_sf"/>
</dbReference>
<feature type="binding site" evidence="9">
    <location>
        <position position="73"/>
    </location>
    <ligand>
        <name>ATP</name>
        <dbReference type="ChEBI" id="CHEBI:30616"/>
    </ligand>
</feature>
<dbReference type="EC" id="2.7.11.1" evidence="1"/>